<reference evidence="2 3" key="1">
    <citation type="journal article" date="2019" name="Int. J. Syst. Evol. Microbiol.">
        <title>The Global Catalogue of Microorganisms (GCM) 10K type strain sequencing project: providing services to taxonomists for standard genome sequencing and annotation.</title>
        <authorList>
            <consortium name="The Broad Institute Genomics Platform"/>
            <consortium name="The Broad Institute Genome Sequencing Center for Infectious Disease"/>
            <person name="Wu L."/>
            <person name="Ma J."/>
        </authorList>
    </citation>
    <scope>NUCLEOTIDE SEQUENCE [LARGE SCALE GENOMIC DNA]</scope>
    <source>
        <strain evidence="2 3">JCM 13008</strain>
    </source>
</reference>
<keyword evidence="3" id="KW-1185">Reference proteome</keyword>
<dbReference type="Proteomes" id="UP001501581">
    <property type="component" value="Unassembled WGS sequence"/>
</dbReference>
<proteinExistence type="predicted"/>
<feature type="region of interest" description="Disordered" evidence="1">
    <location>
        <begin position="1"/>
        <end position="32"/>
    </location>
</feature>
<evidence type="ECO:0000313" key="2">
    <source>
        <dbReference type="EMBL" id="GAA1103344.1"/>
    </source>
</evidence>
<dbReference type="EMBL" id="BAAALG010000009">
    <property type="protein sequence ID" value="GAA1103344.1"/>
    <property type="molecule type" value="Genomic_DNA"/>
</dbReference>
<gene>
    <name evidence="2" type="ORF">GCM10009668_22660</name>
</gene>
<sequence length="95" mass="9323">MSTGSRFASRADHGTSGIQPGSPSEVCDLPSPLADGVASRAVALGVPAGNRPTPRHPANTATDNDLAEPSADMPSTLVARVGGSGLVDAGEVAAC</sequence>
<evidence type="ECO:0000313" key="3">
    <source>
        <dbReference type="Proteomes" id="UP001501581"/>
    </source>
</evidence>
<organism evidence="2 3">
    <name type="scientific">Nocardioides dubius</name>
    <dbReference type="NCBI Taxonomy" id="317019"/>
    <lineage>
        <taxon>Bacteria</taxon>
        <taxon>Bacillati</taxon>
        <taxon>Actinomycetota</taxon>
        <taxon>Actinomycetes</taxon>
        <taxon>Propionibacteriales</taxon>
        <taxon>Nocardioidaceae</taxon>
        <taxon>Nocardioides</taxon>
    </lineage>
</organism>
<feature type="region of interest" description="Disordered" evidence="1">
    <location>
        <begin position="45"/>
        <end position="71"/>
    </location>
</feature>
<accession>A0ABN1TUP0</accession>
<protein>
    <submittedName>
        <fullName evidence="2">Uncharacterized protein</fullName>
    </submittedName>
</protein>
<evidence type="ECO:0000256" key="1">
    <source>
        <dbReference type="SAM" id="MobiDB-lite"/>
    </source>
</evidence>
<name>A0ABN1TUP0_9ACTN</name>
<comment type="caution">
    <text evidence="2">The sequence shown here is derived from an EMBL/GenBank/DDBJ whole genome shotgun (WGS) entry which is preliminary data.</text>
</comment>